<dbReference type="EMBL" id="ANFO01000187">
    <property type="protein sequence ID" value="KGQ11676.1"/>
    <property type="molecule type" value="Genomic_DNA"/>
</dbReference>
<gene>
    <name evidence="14" type="ORF">BBAD15_g2593</name>
</gene>
<dbReference type="SUPFAM" id="SSF82171">
    <property type="entry name" value="DPP6 N-terminal domain-like"/>
    <property type="match status" value="1"/>
</dbReference>
<feature type="compositionally biased region" description="Basic and acidic residues" evidence="11">
    <location>
        <begin position="978"/>
        <end position="988"/>
    </location>
</feature>
<dbReference type="AlphaFoldDB" id="A0A0A2VUX9"/>
<organism evidence="14 15">
    <name type="scientific">Beauveria bassiana D1-5</name>
    <dbReference type="NCBI Taxonomy" id="1245745"/>
    <lineage>
        <taxon>Eukaryota</taxon>
        <taxon>Fungi</taxon>
        <taxon>Dikarya</taxon>
        <taxon>Ascomycota</taxon>
        <taxon>Pezizomycotina</taxon>
        <taxon>Sordariomycetes</taxon>
        <taxon>Hypocreomycetidae</taxon>
        <taxon>Hypocreales</taxon>
        <taxon>Cordycipitaceae</taxon>
        <taxon>Beauveria</taxon>
    </lineage>
</organism>
<evidence type="ECO:0000256" key="6">
    <source>
        <dbReference type="ARBA" id="ARBA00022825"/>
    </source>
</evidence>
<dbReference type="InterPro" id="IPR029058">
    <property type="entry name" value="AB_hydrolase_fold"/>
</dbReference>
<feature type="region of interest" description="Disordered" evidence="11">
    <location>
        <begin position="942"/>
        <end position="994"/>
    </location>
</feature>
<dbReference type="HOGENOM" id="CLU_008615_0_1_1"/>
<keyword evidence="5" id="KW-0378">Hydrolase</keyword>
<dbReference type="InterPro" id="IPR001375">
    <property type="entry name" value="Peptidase_S9_cat"/>
</dbReference>
<dbReference type="Pfam" id="PF00326">
    <property type="entry name" value="Peptidase_S9"/>
    <property type="match status" value="1"/>
</dbReference>
<feature type="compositionally biased region" description="Low complexity" evidence="11">
    <location>
        <begin position="964"/>
        <end position="976"/>
    </location>
</feature>
<feature type="region of interest" description="Disordered" evidence="11">
    <location>
        <begin position="707"/>
        <end position="728"/>
    </location>
</feature>
<dbReference type="GO" id="GO:0005634">
    <property type="term" value="C:nucleus"/>
    <property type="evidence" value="ECO:0007669"/>
    <property type="project" value="UniProtKB-SubCell"/>
</dbReference>
<dbReference type="Proteomes" id="UP000030106">
    <property type="component" value="Unassembled WGS sequence"/>
</dbReference>
<reference evidence="14 15" key="1">
    <citation type="submission" date="2012-10" db="EMBL/GenBank/DDBJ databases">
        <title>Genome sequencing and analysis of entomopathogenic fungi Beauveria bassiana D1-5.</title>
        <authorList>
            <person name="Li Q."/>
            <person name="Wang L."/>
            <person name="Zhang Z."/>
            <person name="Wang Q."/>
            <person name="Ren J."/>
            <person name="Wang M."/>
            <person name="Xu W."/>
            <person name="Wang J."/>
            <person name="Lu Y."/>
            <person name="Du Q."/>
            <person name="Sun Z."/>
        </authorList>
    </citation>
    <scope>NUCLEOTIDE SEQUENCE [LARGE SCALE GENOMIC DNA]</scope>
    <source>
        <strain evidence="14 15">D1-5</strain>
    </source>
</reference>
<evidence type="ECO:0000256" key="7">
    <source>
        <dbReference type="ARBA" id="ARBA00023015"/>
    </source>
</evidence>
<feature type="domain" description="Peptidase S9 prolyl oligopeptidase catalytic" evidence="12">
    <location>
        <begin position="475"/>
        <end position="683"/>
    </location>
</feature>
<evidence type="ECO:0000256" key="10">
    <source>
        <dbReference type="ARBA" id="ARBA00032829"/>
    </source>
</evidence>
<evidence type="ECO:0000313" key="15">
    <source>
        <dbReference type="Proteomes" id="UP000030106"/>
    </source>
</evidence>
<evidence type="ECO:0000259" key="12">
    <source>
        <dbReference type="Pfam" id="PF00326"/>
    </source>
</evidence>
<dbReference type="GO" id="GO:0004252">
    <property type="term" value="F:serine-type endopeptidase activity"/>
    <property type="evidence" value="ECO:0007669"/>
    <property type="project" value="TreeGrafter"/>
</dbReference>
<evidence type="ECO:0000256" key="5">
    <source>
        <dbReference type="ARBA" id="ARBA00022801"/>
    </source>
</evidence>
<dbReference type="InterPro" id="IPR009072">
    <property type="entry name" value="Histone-fold"/>
</dbReference>
<comment type="similarity">
    <text evidence="2">Belongs to the peptidase S9C family.</text>
</comment>
<protein>
    <recommendedName>
        <fullName evidence="10">Dipeptidyl-peptidase V</fullName>
    </recommendedName>
</protein>
<dbReference type="eggNOG" id="KOG2100">
    <property type="taxonomic scope" value="Eukaryota"/>
</dbReference>
<evidence type="ECO:0000259" key="13">
    <source>
        <dbReference type="Pfam" id="PF07524"/>
    </source>
</evidence>
<sequence>MTVQASKFTPEVLISAPRRSAGVPNARGDIVLYTVSTYSFETHSKSSQIRILSLKDGASHLVSEDTGASDPVWISDTEVAFFKGSDKGTDLFYQNVEAPTDEPNLIHSFHGSLSSAKTKTLSSGKVALVTAAVTTPDGNLFLAADEEKPLSSGRTYDSLFVRHWDTWKTKNENALWYGQLAKEDGRWTLENDSFNLLVGIKLASPIGPFGGASDFDIHEKGIAFVAKDPTLNLARYTKTDLYLVPLKSFTDQPGAPEIVKTGNLIGYTHNPTFSRDGKSIAFFRMKDKQNEADKHQLLVIPDISNLQKVETFYATSDDRGSWDRSPSSILWTADNKHLILSAEQHGRVLLYKVPSSASEATNLPAPIFEDGAVSDAHLLGDSETLFVTTRSRIESSRYLTLNHESQNITEVSSSAKNGKAFGLTQDQCFDIWYPGSAGYDNHALCMTPSNFDKDKKYPLAFLVHGGPQSAWTDDWSTRWNPAIFAEQGYIVVCPNPTGSTGYGQAHTDAIACNWGGAPYQDLVKAFEYIEKEMPYVDIDRSVALGASYGGYMMNWIQGHPLGRRFKAIVCHDGVFSTLSQWSTEELFFPEHDFGGTLWDKRENYEKWDPARYTGNWKTPMLVIHNELDYRLSIAEGLAMFNVLQARNIPSKLLVFPDENHWVLKPENSLVWHKEVLNWINKFSGVSPAEYGYYAIYTVPLGSGSAQLSQQISEQPTSTESHSFNTFSNASRTPLPHSWALSAMATPPAFFHALLRPAILQILRATGYHATRPAVLDSLTDLAARYMLLLCQNTAHHAAINHAGRGGHDDSDDDDDSEGEGNGGSAVAPAQADDFTLTDVRLALQDAGAFGAERTVTEEMWRGEEDTRGVEEFIAWFAGPRMKELMEFGNADGESEATDYLSALKKKHNQAAGDAKFQGTILGRPGEGSQVLVEGGPVTTIEEWIAQRSPDLLRSRGDGDEKRPASSAGSSSSGLSSVDSERRDVRPDGDMMDLS</sequence>
<keyword evidence="7" id="KW-0805">Transcription regulation</keyword>
<evidence type="ECO:0000256" key="2">
    <source>
        <dbReference type="ARBA" id="ARBA00010040"/>
    </source>
</evidence>
<comment type="subcellular location">
    <subcellularLocation>
        <location evidence="1">Nucleus</location>
    </subcellularLocation>
</comment>
<evidence type="ECO:0000256" key="3">
    <source>
        <dbReference type="ARBA" id="ARBA00022670"/>
    </source>
</evidence>
<dbReference type="FunFam" id="3.40.50.1820:FF:000028">
    <property type="entry name" value="S9 family peptidase"/>
    <property type="match status" value="1"/>
</dbReference>
<evidence type="ECO:0000256" key="1">
    <source>
        <dbReference type="ARBA" id="ARBA00004123"/>
    </source>
</evidence>
<evidence type="ECO:0000256" key="11">
    <source>
        <dbReference type="SAM" id="MobiDB-lite"/>
    </source>
</evidence>
<dbReference type="PANTHER" id="PTHR42776">
    <property type="entry name" value="SERINE PEPTIDASE S9 FAMILY MEMBER"/>
    <property type="match status" value="1"/>
</dbReference>
<evidence type="ECO:0000256" key="9">
    <source>
        <dbReference type="ARBA" id="ARBA00023242"/>
    </source>
</evidence>
<name>A0A0A2VUX9_BEABA</name>
<dbReference type="GO" id="GO:0046982">
    <property type="term" value="F:protein heterodimerization activity"/>
    <property type="evidence" value="ECO:0007669"/>
    <property type="project" value="InterPro"/>
</dbReference>
<keyword evidence="4" id="KW-0732">Signal</keyword>
<keyword evidence="6" id="KW-0720">Serine protease</keyword>
<dbReference type="SUPFAM" id="SSF53474">
    <property type="entry name" value="alpha/beta-Hydrolases"/>
    <property type="match status" value="1"/>
</dbReference>
<dbReference type="Pfam" id="PF07524">
    <property type="entry name" value="Bromo_TP"/>
    <property type="match status" value="1"/>
</dbReference>
<dbReference type="GO" id="GO:0006508">
    <property type="term" value="P:proteolysis"/>
    <property type="evidence" value="ECO:0007669"/>
    <property type="project" value="UniProtKB-KW"/>
</dbReference>
<feature type="region of interest" description="Disordered" evidence="11">
    <location>
        <begin position="801"/>
        <end position="829"/>
    </location>
</feature>
<dbReference type="MEROPS" id="S09.012"/>
<dbReference type="Gene3D" id="3.40.50.1820">
    <property type="entry name" value="alpha/beta hydrolase"/>
    <property type="match status" value="1"/>
</dbReference>
<feature type="domain" description="Bromodomain associated" evidence="13">
    <location>
        <begin position="749"/>
        <end position="805"/>
    </location>
</feature>
<dbReference type="CDD" id="cd00076">
    <property type="entry name" value="HFD_SF"/>
    <property type="match status" value="1"/>
</dbReference>
<dbReference type="InterPro" id="IPR006565">
    <property type="entry name" value="BTP"/>
</dbReference>
<evidence type="ECO:0000313" key="14">
    <source>
        <dbReference type="EMBL" id="KGQ11676.1"/>
    </source>
</evidence>
<comment type="caution">
    <text evidence="14">The sequence shown here is derived from an EMBL/GenBank/DDBJ whole genome shotgun (WGS) entry which is preliminary data.</text>
</comment>
<dbReference type="Gene3D" id="1.10.20.10">
    <property type="entry name" value="Histone, subunit A"/>
    <property type="match status" value="1"/>
</dbReference>
<dbReference type="STRING" id="1245745.A0A0A2VUX9"/>
<evidence type="ECO:0000256" key="8">
    <source>
        <dbReference type="ARBA" id="ARBA00023163"/>
    </source>
</evidence>
<keyword evidence="3" id="KW-0645">Protease</keyword>
<dbReference type="PANTHER" id="PTHR42776:SF13">
    <property type="entry name" value="DIPEPTIDYL-PEPTIDASE 5"/>
    <property type="match status" value="1"/>
</dbReference>
<dbReference type="OrthoDB" id="416344at2759"/>
<accession>A0A0A2VUX9</accession>
<feature type="compositionally biased region" description="Acidic residues" evidence="11">
    <location>
        <begin position="809"/>
        <end position="818"/>
    </location>
</feature>
<proteinExistence type="inferred from homology"/>
<dbReference type="InterPro" id="IPR011042">
    <property type="entry name" value="6-blade_b-propeller_TolB-like"/>
</dbReference>
<evidence type="ECO:0000256" key="4">
    <source>
        <dbReference type="ARBA" id="ARBA00022729"/>
    </source>
</evidence>
<dbReference type="Gene3D" id="2.120.10.30">
    <property type="entry name" value="TolB, C-terminal domain"/>
    <property type="match status" value="1"/>
</dbReference>
<feature type="compositionally biased region" description="Basic and acidic residues" evidence="11">
    <location>
        <begin position="950"/>
        <end position="963"/>
    </location>
</feature>
<keyword evidence="9" id="KW-0539">Nucleus</keyword>
<keyword evidence="8" id="KW-0804">Transcription</keyword>